<gene>
    <name evidence="2" type="ORF">H9950_02240</name>
</gene>
<dbReference type="Proteomes" id="UP000823862">
    <property type="component" value="Unassembled WGS sequence"/>
</dbReference>
<evidence type="ECO:0000313" key="3">
    <source>
        <dbReference type="Proteomes" id="UP000823862"/>
    </source>
</evidence>
<comment type="caution">
    <text evidence="2">The sequence shown here is derived from an EMBL/GenBank/DDBJ whole genome shotgun (WGS) entry which is preliminary data.</text>
</comment>
<sequence>MENYIRFDWAMKRLLRQRDNYAVLEGLLTILLNMQVRILLIIDSTPYKDDDIPERFRMNLLIANEKDECALVEIQNNNEYAYYQRVIFGLSSQLTDFVNRYKDGYGLIGKVYSVNIVYFPLVHGKDFVYHGKTVLHGIHTDELLDLSPFQQQVFEADETHCLYPEYYILKVCDFNKIPQSPLEEWMYYLNTGNVPDKVTAPGLDMVKKQLRLEQLKQEDVKAYHRHLNDLAILRDNLYAEHTEGYIEGVLKTARNLKKMGMDVAFIAQATGLLTDEIDAL</sequence>
<keyword evidence="1" id="KW-0812">Transmembrane</keyword>
<keyword evidence="1" id="KW-0472">Membrane</keyword>
<evidence type="ECO:0000256" key="1">
    <source>
        <dbReference type="SAM" id="Phobius"/>
    </source>
</evidence>
<organism evidence="2 3">
    <name type="scientific">Candidatus Bacteroides avicola</name>
    <dbReference type="NCBI Taxonomy" id="2838468"/>
    <lineage>
        <taxon>Bacteria</taxon>
        <taxon>Pseudomonadati</taxon>
        <taxon>Bacteroidota</taxon>
        <taxon>Bacteroidia</taxon>
        <taxon>Bacteroidales</taxon>
        <taxon>Bacteroidaceae</taxon>
        <taxon>Bacteroides</taxon>
    </lineage>
</organism>
<reference evidence="2" key="1">
    <citation type="journal article" date="2021" name="PeerJ">
        <title>Extensive microbial diversity within the chicken gut microbiome revealed by metagenomics and culture.</title>
        <authorList>
            <person name="Gilroy R."/>
            <person name="Ravi A."/>
            <person name="Getino M."/>
            <person name="Pursley I."/>
            <person name="Horton D.L."/>
            <person name="Alikhan N.F."/>
            <person name="Baker D."/>
            <person name="Gharbi K."/>
            <person name="Hall N."/>
            <person name="Watson M."/>
            <person name="Adriaenssens E.M."/>
            <person name="Foster-Nyarko E."/>
            <person name="Jarju S."/>
            <person name="Secka A."/>
            <person name="Antonio M."/>
            <person name="Oren A."/>
            <person name="Chaudhuri R.R."/>
            <person name="La Ragione R."/>
            <person name="Hildebrand F."/>
            <person name="Pallen M.J."/>
        </authorList>
    </citation>
    <scope>NUCLEOTIDE SEQUENCE</scope>
    <source>
        <strain evidence="2">ChiHjej12B11-9795</strain>
    </source>
</reference>
<proteinExistence type="predicted"/>
<evidence type="ECO:0000313" key="2">
    <source>
        <dbReference type="EMBL" id="HJA85016.1"/>
    </source>
</evidence>
<feature type="transmembrane region" description="Helical" evidence="1">
    <location>
        <begin position="21"/>
        <end position="42"/>
    </location>
</feature>
<protein>
    <submittedName>
        <fullName evidence="2">PD-(D/E)XK nuclease family transposase</fullName>
    </submittedName>
</protein>
<dbReference type="Pfam" id="PF12784">
    <property type="entry name" value="PDDEXK_2"/>
    <property type="match status" value="1"/>
</dbReference>
<reference evidence="2" key="2">
    <citation type="submission" date="2021-04" db="EMBL/GenBank/DDBJ databases">
        <authorList>
            <person name="Gilroy R."/>
        </authorList>
    </citation>
    <scope>NUCLEOTIDE SEQUENCE</scope>
    <source>
        <strain evidence="2">ChiHjej12B11-9795</strain>
    </source>
</reference>
<keyword evidence="1" id="KW-1133">Transmembrane helix</keyword>
<accession>A0A9D2HV78</accession>
<name>A0A9D2HV78_9BACE</name>
<dbReference type="AlphaFoldDB" id="A0A9D2HV78"/>
<dbReference type="EMBL" id="DWZI01000012">
    <property type="protein sequence ID" value="HJA85016.1"/>
    <property type="molecule type" value="Genomic_DNA"/>
</dbReference>